<comment type="caution">
    <text evidence="2">The sequence shown here is derived from an EMBL/GenBank/DDBJ whole genome shotgun (WGS) entry which is preliminary data.</text>
</comment>
<evidence type="ECO:0000313" key="2">
    <source>
        <dbReference type="EMBL" id="EJW72623.1"/>
    </source>
</evidence>
<dbReference type="Proteomes" id="UP000004810">
    <property type="component" value="Unassembled WGS sequence"/>
</dbReference>
<name>J9DSK8_WUCBA</name>
<proteinExistence type="predicted"/>
<dbReference type="EMBL" id="ADBV01015766">
    <property type="protein sequence ID" value="EJW72623.1"/>
    <property type="molecule type" value="Genomic_DNA"/>
</dbReference>
<protein>
    <submittedName>
        <fullName evidence="2">Uncharacterized protein</fullName>
    </submittedName>
</protein>
<dbReference type="AlphaFoldDB" id="J9DSK8"/>
<sequence length="71" mass="8295">MQQQQQQLQQQQQQEQRRQQQQLPSNFRPAKQINGDKSTQSAHATLMARMEALRRLQQGTLIVGSFSKFLN</sequence>
<accession>J9DSK8</accession>
<organism evidence="2 3">
    <name type="scientific">Wuchereria bancrofti</name>
    <dbReference type="NCBI Taxonomy" id="6293"/>
    <lineage>
        <taxon>Eukaryota</taxon>
        <taxon>Metazoa</taxon>
        <taxon>Ecdysozoa</taxon>
        <taxon>Nematoda</taxon>
        <taxon>Chromadorea</taxon>
        <taxon>Rhabditida</taxon>
        <taxon>Spirurina</taxon>
        <taxon>Spiruromorpha</taxon>
        <taxon>Filarioidea</taxon>
        <taxon>Onchocercidae</taxon>
        <taxon>Wuchereria</taxon>
    </lineage>
</organism>
<gene>
    <name evidence="2" type="ORF">WUBG_16473</name>
</gene>
<reference evidence="3" key="1">
    <citation type="submission" date="2012-08" db="EMBL/GenBank/DDBJ databases">
        <title>The Genome Sequence of Wuchereria bancrofti.</title>
        <authorList>
            <person name="Nutman T.B."/>
            <person name="Fink D.L."/>
            <person name="Russ C."/>
            <person name="Young S."/>
            <person name="Zeng Q."/>
            <person name="Koehrsen M."/>
            <person name="Alvarado L."/>
            <person name="Berlin A."/>
            <person name="Chapman S.B."/>
            <person name="Chen Z."/>
            <person name="Freedman E."/>
            <person name="Gellesch M."/>
            <person name="Goldberg J."/>
            <person name="Griggs A."/>
            <person name="Gujja S."/>
            <person name="Heilman E.R."/>
            <person name="Heiman D."/>
            <person name="Hepburn T."/>
            <person name="Howarth C."/>
            <person name="Jen D."/>
            <person name="Larson L."/>
            <person name="Lewis B."/>
            <person name="Mehta T."/>
            <person name="Park D."/>
            <person name="Pearson M."/>
            <person name="Roberts A."/>
            <person name="Saif S."/>
            <person name="Shea T."/>
            <person name="Shenoy N."/>
            <person name="Sisk P."/>
            <person name="Stolte C."/>
            <person name="Sykes S."/>
            <person name="Walk T."/>
            <person name="White J."/>
            <person name="Yandava C."/>
            <person name="Haas B."/>
            <person name="Henn M.R."/>
            <person name="Nusbaum C."/>
            <person name="Birren B."/>
        </authorList>
    </citation>
    <scope>NUCLEOTIDE SEQUENCE [LARGE SCALE GENOMIC DNA]</scope>
    <source>
        <strain evidence="3">NA</strain>
    </source>
</reference>
<feature type="region of interest" description="Disordered" evidence="1">
    <location>
        <begin position="1"/>
        <end position="45"/>
    </location>
</feature>
<evidence type="ECO:0000256" key="1">
    <source>
        <dbReference type="SAM" id="MobiDB-lite"/>
    </source>
</evidence>
<feature type="compositionally biased region" description="Low complexity" evidence="1">
    <location>
        <begin position="1"/>
        <end position="23"/>
    </location>
</feature>
<evidence type="ECO:0000313" key="3">
    <source>
        <dbReference type="Proteomes" id="UP000004810"/>
    </source>
</evidence>